<organism evidence="2 3">
    <name type="scientific">Penicillium canariense</name>
    <dbReference type="NCBI Taxonomy" id="189055"/>
    <lineage>
        <taxon>Eukaryota</taxon>
        <taxon>Fungi</taxon>
        <taxon>Dikarya</taxon>
        <taxon>Ascomycota</taxon>
        <taxon>Pezizomycotina</taxon>
        <taxon>Eurotiomycetes</taxon>
        <taxon>Eurotiomycetidae</taxon>
        <taxon>Eurotiales</taxon>
        <taxon>Aspergillaceae</taxon>
        <taxon>Penicillium</taxon>
    </lineage>
</organism>
<keyword evidence="1" id="KW-0732">Signal</keyword>
<dbReference type="AlphaFoldDB" id="A0A9W9IFT2"/>
<protein>
    <submittedName>
        <fullName evidence="2">Uncharacterized protein</fullName>
    </submittedName>
</protein>
<evidence type="ECO:0000256" key="1">
    <source>
        <dbReference type="SAM" id="SignalP"/>
    </source>
</evidence>
<evidence type="ECO:0000313" key="3">
    <source>
        <dbReference type="Proteomes" id="UP001149163"/>
    </source>
</evidence>
<evidence type="ECO:0000313" key="2">
    <source>
        <dbReference type="EMBL" id="KAJ5175657.1"/>
    </source>
</evidence>
<feature type="signal peptide" evidence="1">
    <location>
        <begin position="1"/>
        <end position="32"/>
    </location>
</feature>
<gene>
    <name evidence="2" type="ORF">N7482_001534</name>
</gene>
<feature type="chain" id="PRO_5040893679" evidence="1">
    <location>
        <begin position="33"/>
        <end position="338"/>
    </location>
</feature>
<dbReference type="Proteomes" id="UP001149163">
    <property type="component" value="Unassembled WGS sequence"/>
</dbReference>
<comment type="caution">
    <text evidence="2">The sequence shown here is derived from an EMBL/GenBank/DDBJ whole genome shotgun (WGS) entry which is preliminary data.</text>
</comment>
<dbReference type="EMBL" id="JAPQKN010000001">
    <property type="protein sequence ID" value="KAJ5175657.1"/>
    <property type="molecule type" value="Genomic_DNA"/>
</dbReference>
<dbReference type="RefSeq" id="XP_056547265.1">
    <property type="nucleotide sequence ID" value="XM_056683659.1"/>
</dbReference>
<reference evidence="2" key="2">
    <citation type="journal article" date="2023" name="IMA Fungus">
        <title>Comparative genomic study of the Penicillium genus elucidates a diverse pangenome and 15 lateral gene transfer events.</title>
        <authorList>
            <person name="Petersen C."/>
            <person name="Sorensen T."/>
            <person name="Nielsen M.R."/>
            <person name="Sondergaard T.E."/>
            <person name="Sorensen J.L."/>
            <person name="Fitzpatrick D.A."/>
            <person name="Frisvad J.C."/>
            <person name="Nielsen K.L."/>
        </authorList>
    </citation>
    <scope>NUCLEOTIDE SEQUENCE</scope>
    <source>
        <strain evidence="2">IBT 26290</strain>
    </source>
</reference>
<keyword evidence="3" id="KW-1185">Reference proteome</keyword>
<name>A0A9W9IFT2_9EURO</name>
<proteinExistence type="predicted"/>
<dbReference type="OrthoDB" id="5337308at2759"/>
<reference evidence="2" key="1">
    <citation type="submission" date="2022-11" db="EMBL/GenBank/DDBJ databases">
        <authorList>
            <person name="Petersen C."/>
        </authorList>
    </citation>
    <scope>NUCLEOTIDE SEQUENCE</scope>
    <source>
        <strain evidence="2">IBT 26290</strain>
    </source>
</reference>
<sequence>MGSQPLLRLGFLGLIGLLCLLLVHQTLHVTDSSPSRNHARDLVASATPRVWQGQNLTISVSSSRGLAARALDFETAVQKGNGLYCKCRAKWQLSDESAWTTIDELENYWESHAYGENAGTEPDSVAWLKEALTAKGLPTVLSSNNGKDGNLVGQFWVQEKPWTTEVNANGKETDGFYINPMSPIAGLVIAENNRSPADMSGGRTCPISKWSDVVWLSYAALARSTGSSVANLKYLVRTHIINADTLSVMKTVCGGPCPAWPGMVFDINQKKSGGVLINQNGLALLGTPNGGGAAWLLINHKQQLGKKTPISVTAWTTSGLDENGNDEPWFHMIFQFSS</sequence>
<accession>A0A9W9IFT2</accession>
<dbReference type="GeneID" id="81422835"/>